<evidence type="ECO:0000256" key="1">
    <source>
        <dbReference type="ARBA" id="ARBA00002714"/>
    </source>
</evidence>
<evidence type="ECO:0000256" key="9">
    <source>
        <dbReference type="ARBA" id="ARBA00022723"/>
    </source>
</evidence>
<evidence type="ECO:0000256" key="5">
    <source>
        <dbReference type="ARBA" id="ARBA00013023"/>
    </source>
</evidence>
<evidence type="ECO:0000256" key="12">
    <source>
        <dbReference type="ARBA" id="ARBA00022842"/>
    </source>
</evidence>
<dbReference type="Gene3D" id="3.40.1190.10">
    <property type="entry name" value="Mur-like, catalytic domain"/>
    <property type="match status" value="1"/>
</dbReference>
<evidence type="ECO:0000256" key="11">
    <source>
        <dbReference type="ARBA" id="ARBA00022840"/>
    </source>
</evidence>
<evidence type="ECO:0000256" key="15">
    <source>
        <dbReference type="ARBA" id="ARBA00030592"/>
    </source>
</evidence>
<protein>
    <recommendedName>
        <fullName evidence="7">Dihydrofolate synthase/folylpolyglutamate synthase</fullName>
        <ecNumber evidence="5">6.3.2.12</ecNumber>
        <ecNumber evidence="6">6.3.2.17</ecNumber>
    </recommendedName>
    <alternativeName>
        <fullName evidence="16">Folylpoly-gamma-glutamate synthetase-dihydrofolate synthetase</fullName>
    </alternativeName>
    <alternativeName>
        <fullName evidence="14">Folylpolyglutamate synthetase</fullName>
    </alternativeName>
    <alternativeName>
        <fullName evidence="15">Tetrahydrofolylpolyglutamate synthase</fullName>
    </alternativeName>
</protein>
<dbReference type="InterPro" id="IPR036615">
    <property type="entry name" value="Mur_ligase_C_dom_sf"/>
</dbReference>
<comment type="pathway">
    <text evidence="2">Cofactor biosynthesis; tetrahydrofolate biosynthesis; 7,8-dihydrofolate from 2-amino-4-hydroxy-6-hydroxymethyl-7,8-dihydropteridine diphosphate and 4-aminobenzoate: step 2/2.</text>
</comment>
<dbReference type="InterPro" id="IPR018109">
    <property type="entry name" value="Folylpolyglutamate_synth_CS"/>
</dbReference>
<comment type="catalytic activity">
    <reaction evidence="20">
        <text>7,8-dihydropteroate + L-glutamate + ATP = 7,8-dihydrofolate + ADP + phosphate + H(+)</text>
        <dbReference type="Rhea" id="RHEA:23584"/>
        <dbReference type="ChEBI" id="CHEBI:15378"/>
        <dbReference type="ChEBI" id="CHEBI:17839"/>
        <dbReference type="ChEBI" id="CHEBI:29985"/>
        <dbReference type="ChEBI" id="CHEBI:30616"/>
        <dbReference type="ChEBI" id="CHEBI:43474"/>
        <dbReference type="ChEBI" id="CHEBI:57451"/>
        <dbReference type="ChEBI" id="CHEBI:456216"/>
        <dbReference type="EC" id="6.3.2.12"/>
    </reaction>
</comment>
<keyword evidence="8 21" id="KW-0436">Ligase</keyword>
<proteinExistence type="inferred from homology"/>
<dbReference type="NCBIfam" id="TIGR01499">
    <property type="entry name" value="folC"/>
    <property type="match status" value="1"/>
</dbReference>
<evidence type="ECO:0000256" key="14">
    <source>
        <dbReference type="ARBA" id="ARBA00030048"/>
    </source>
</evidence>
<dbReference type="Pfam" id="PF02875">
    <property type="entry name" value="Mur_ligase_C"/>
    <property type="match status" value="1"/>
</dbReference>
<evidence type="ECO:0000256" key="18">
    <source>
        <dbReference type="ARBA" id="ARBA00047808"/>
    </source>
</evidence>
<evidence type="ECO:0000256" key="6">
    <source>
        <dbReference type="ARBA" id="ARBA00013025"/>
    </source>
</evidence>
<evidence type="ECO:0000256" key="17">
    <source>
        <dbReference type="ARBA" id="ARBA00047493"/>
    </source>
</evidence>
<evidence type="ECO:0000313" key="23">
    <source>
        <dbReference type="EMBL" id="MEN2789934.1"/>
    </source>
</evidence>
<evidence type="ECO:0000256" key="2">
    <source>
        <dbReference type="ARBA" id="ARBA00004799"/>
    </source>
</evidence>
<organism evidence="23 24">
    <name type="scientific">Sphingomonas oligophenolica</name>
    <dbReference type="NCBI Taxonomy" id="301154"/>
    <lineage>
        <taxon>Bacteria</taxon>
        <taxon>Pseudomonadati</taxon>
        <taxon>Pseudomonadota</taxon>
        <taxon>Alphaproteobacteria</taxon>
        <taxon>Sphingomonadales</taxon>
        <taxon>Sphingomonadaceae</taxon>
        <taxon>Sphingomonas</taxon>
    </lineage>
</organism>
<keyword evidence="9" id="KW-0479">Metal-binding</keyword>
<keyword evidence="12" id="KW-0460">Magnesium</keyword>
<comment type="caution">
    <text evidence="23">The sequence shown here is derived from an EMBL/GenBank/DDBJ whole genome shotgun (WGS) entry which is preliminary data.</text>
</comment>
<evidence type="ECO:0000256" key="13">
    <source>
        <dbReference type="ARBA" id="ARBA00022909"/>
    </source>
</evidence>
<keyword evidence="24" id="KW-1185">Reference proteome</keyword>
<evidence type="ECO:0000256" key="4">
    <source>
        <dbReference type="ARBA" id="ARBA00008276"/>
    </source>
</evidence>
<dbReference type="SUPFAM" id="SSF53623">
    <property type="entry name" value="MurD-like peptide ligases, catalytic domain"/>
    <property type="match status" value="1"/>
</dbReference>
<dbReference type="PANTHER" id="PTHR11136:SF0">
    <property type="entry name" value="DIHYDROFOLATE SYNTHETASE-RELATED"/>
    <property type="match status" value="1"/>
</dbReference>
<dbReference type="Proteomes" id="UP001419910">
    <property type="component" value="Unassembled WGS sequence"/>
</dbReference>
<keyword evidence="10 21" id="KW-0547">Nucleotide-binding</keyword>
<comment type="catalytic activity">
    <reaction evidence="18">
        <text>10-formyltetrahydrofolyl-(gamma-L-Glu)(n) + L-glutamate + ATP = 10-formyltetrahydrofolyl-(gamma-L-Glu)(n+1) + ADP + phosphate + H(+)</text>
        <dbReference type="Rhea" id="RHEA:51904"/>
        <dbReference type="Rhea" id="RHEA-COMP:13088"/>
        <dbReference type="Rhea" id="RHEA-COMP:14300"/>
        <dbReference type="ChEBI" id="CHEBI:15378"/>
        <dbReference type="ChEBI" id="CHEBI:29985"/>
        <dbReference type="ChEBI" id="CHEBI:30616"/>
        <dbReference type="ChEBI" id="CHEBI:43474"/>
        <dbReference type="ChEBI" id="CHEBI:134413"/>
        <dbReference type="ChEBI" id="CHEBI:456216"/>
        <dbReference type="EC" id="6.3.2.17"/>
    </reaction>
</comment>
<dbReference type="GO" id="GO:0016874">
    <property type="term" value="F:ligase activity"/>
    <property type="evidence" value="ECO:0007669"/>
    <property type="project" value="UniProtKB-KW"/>
</dbReference>
<dbReference type="Gene3D" id="3.90.190.20">
    <property type="entry name" value="Mur ligase, C-terminal domain"/>
    <property type="match status" value="1"/>
</dbReference>
<keyword evidence="11 21" id="KW-0067">ATP-binding</keyword>
<dbReference type="EC" id="6.3.2.12" evidence="5"/>
<comment type="pathway">
    <text evidence="3">Cofactor biosynthesis; tetrahydrofolylpolyglutamate biosynthesis.</text>
</comment>
<evidence type="ECO:0000259" key="22">
    <source>
        <dbReference type="Pfam" id="PF02875"/>
    </source>
</evidence>
<dbReference type="PANTHER" id="PTHR11136">
    <property type="entry name" value="FOLYLPOLYGLUTAMATE SYNTHASE-RELATED"/>
    <property type="match status" value="1"/>
</dbReference>
<dbReference type="EC" id="6.3.2.17" evidence="6"/>
<dbReference type="EMBL" id="JBDIME010000006">
    <property type="protein sequence ID" value="MEN2789934.1"/>
    <property type="molecule type" value="Genomic_DNA"/>
</dbReference>
<keyword evidence="13" id="KW-0289">Folate biosynthesis</keyword>
<gene>
    <name evidence="23" type="ORF">ABC974_09880</name>
</gene>
<dbReference type="RefSeq" id="WP_343891280.1">
    <property type="nucleotide sequence ID" value="NZ_BAAAEH010000040.1"/>
</dbReference>
<dbReference type="InterPro" id="IPR004101">
    <property type="entry name" value="Mur_ligase_C"/>
</dbReference>
<comment type="similarity">
    <text evidence="4 21">Belongs to the folylpolyglutamate synthase family.</text>
</comment>
<dbReference type="InterPro" id="IPR036565">
    <property type="entry name" value="Mur-like_cat_sf"/>
</dbReference>
<feature type="domain" description="Mur ligase C-terminal" evidence="22">
    <location>
        <begin position="318"/>
        <end position="432"/>
    </location>
</feature>
<comment type="catalytic activity">
    <reaction evidence="17">
        <text>(6S)-5,6,7,8-tetrahydrofolyl-(gamma-L-Glu)(n) + L-glutamate + ATP = (6S)-5,6,7,8-tetrahydrofolyl-(gamma-L-Glu)(n+1) + ADP + phosphate + H(+)</text>
        <dbReference type="Rhea" id="RHEA:10580"/>
        <dbReference type="Rhea" id="RHEA-COMP:14738"/>
        <dbReference type="Rhea" id="RHEA-COMP:14740"/>
        <dbReference type="ChEBI" id="CHEBI:15378"/>
        <dbReference type="ChEBI" id="CHEBI:29985"/>
        <dbReference type="ChEBI" id="CHEBI:30616"/>
        <dbReference type="ChEBI" id="CHEBI:43474"/>
        <dbReference type="ChEBI" id="CHEBI:141005"/>
        <dbReference type="ChEBI" id="CHEBI:456216"/>
        <dbReference type="EC" id="6.3.2.17"/>
    </reaction>
</comment>
<evidence type="ECO:0000256" key="16">
    <source>
        <dbReference type="ARBA" id="ARBA00032510"/>
    </source>
</evidence>
<dbReference type="SUPFAM" id="SSF53244">
    <property type="entry name" value="MurD-like peptide ligases, peptide-binding domain"/>
    <property type="match status" value="1"/>
</dbReference>
<dbReference type="PIRSF" id="PIRSF001563">
    <property type="entry name" value="Folylpolyglu_synth"/>
    <property type="match status" value="1"/>
</dbReference>
<evidence type="ECO:0000256" key="8">
    <source>
        <dbReference type="ARBA" id="ARBA00022598"/>
    </source>
</evidence>
<evidence type="ECO:0000256" key="21">
    <source>
        <dbReference type="PIRNR" id="PIRNR001563"/>
    </source>
</evidence>
<dbReference type="InterPro" id="IPR001645">
    <property type="entry name" value="Folylpolyglutamate_synth"/>
</dbReference>
<comment type="catalytic activity">
    <reaction evidence="19">
        <text>(6R)-5,10-methylenetetrahydrofolyl-(gamma-L-Glu)(n) + L-glutamate + ATP = (6R)-5,10-methylenetetrahydrofolyl-(gamma-L-Glu)(n+1) + ADP + phosphate + H(+)</text>
        <dbReference type="Rhea" id="RHEA:51912"/>
        <dbReference type="Rhea" id="RHEA-COMP:13257"/>
        <dbReference type="Rhea" id="RHEA-COMP:13258"/>
        <dbReference type="ChEBI" id="CHEBI:15378"/>
        <dbReference type="ChEBI" id="CHEBI:29985"/>
        <dbReference type="ChEBI" id="CHEBI:30616"/>
        <dbReference type="ChEBI" id="CHEBI:43474"/>
        <dbReference type="ChEBI" id="CHEBI:136572"/>
        <dbReference type="ChEBI" id="CHEBI:456216"/>
        <dbReference type="EC" id="6.3.2.17"/>
    </reaction>
</comment>
<sequence length="448" mass="46384">MDFATSTSGKVQRQLDRLWSLSPGADILGLERISALLDRLGNPQEHLPPVLHVAGTNGKGSTCAFLRSAIEAAGLTAHVYTSPHLVRFNERIRIAGTLIEDEALAALLEEVLDASEGTGADGIGASFFEVTTAAAFLAFARTPADACIIEVGLGGRLDATNVIARPLVTGIAQLGVDHQFFLGDTPEEIAGEKAGIAKPGVPLVTMRYPDKIAARVAAVARAAGAPVSAAGGPWLFATDRGKLTYKDAAGRIETPLPSLAGPHQPENLALAIALLRHQNRLTIPPEAFRVAAETTTWPARMQRLGTGPLTDLLPRGSELWLDGGHNPAAGTSVATALHDILLGEGRARKAKLVLGMLSNKDPAGLLAPFADLADTLHAVPVPNHEHHDPESLAAVARTLGIAADVAPDIHAALSAIAADAGDAPATVLILGSLYLAGEVLAANGEPPS</sequence>
<evidence type="ECO:0000256" key="20">
    <source>
        <dbReference type="ARBA" id="ARBA00049161"/>
    </source>
</evidence>
<comment type="function">
    <text evidence="1">Functions in two distinct reactions of the de novo folate biosynthetic pathway. Catalyzes the addition of a glutamate residue to dihydropteroate (7,8-dihydropteroate or H2Pte) to form dihydrofolate (7,8-dihydrofolate monoglutamate or H2Pte-Glu). Also catalyzes successive additions of L-glutamate to tetrahydrofolate or 10-formyltetrahydrofolate or 5,10-methylenetetrahydrofolate, leading to folylpolyglutamate derivatives.</text>
</comment>
<dbReference type="PROSITE" id="PS01012">
    <property type="entry name" value="FOLYLPOLYGLU_SYNT_2"/>
    <property type="match status" value="1"/>
</dbReference>
<evidence type="ECO:0000256" key="19">
    <source>
        <dbReference type="ARBA" id="ARBA00049035"/>
    </source>
</evidence>
<evidence type="ECO:0000313" key="24">
    <source>
        <dbReference type="Proteomes" id="UP001419910"/>
    </source>
</evidence>
<evidence type="ECO:0000256" key="10">
    <source>
        <dbReference type="ARBA" id="ARBA00022741"/>
    </source>
</evidence>
<name>A0ABU9Y297_9SPHN</name>
<evidence type="ECO:0000256" key="3">
    <source>
        <dbReference type="ARBA" id="ARBA00005150"/>
    </source>
</evidence>
<evidence type="ECO:0000256" key="7">
    <source>
        <dbReference type="ARBA" id="ARBA00019357"/>
    </source>
</evidence>
<accession>A0ABU9Y297</accession>
<reference evidence="23 24" key="1">
    <citation type="submission" date="2024-05" db="EMBL/GenBank/DDBJ databases">
        <authorList>
            <person name="Liu Q."/>
            <person name="Xin Y.-H."/>
        </authorList>
    </citation>
    <scope>NUCLEOTIDE SEQUENCE [LARGE SCALE GENOMIC DNA]</scope>
    <source>
        <strain evidence="23 24">CGMCC 1.10181</strain>
    </source>
</reference>